<sequence length="270" mass="32305">MDDNNEIFARIKMNLRENAYDFLHRSLYHYHLATYDEYPTDYKRFWKFAIADIIQAMELLFKETLRVEHELLVYENVDKRKNTVSISAAFDRLKSIGKIDITKDDENIINRAIQIRNLVMHYELDLNTQELANIYAILFEFLHNYHFKCLGEEMHKFIHPQYWEEEGELMEKFRSEFVMYDGEEVHRNHPVIIAESQLFPFFAVQGIEYKRIKYGDEPNNWGKHDRCPDCAVRKGLYHALNCDWELCPKCGGQAISCNCNLYNDLYDENE</sequence>
<reference evidence="1 2" key="1">
    <citation type="submission" date="2021-06" db="EMBL/GenBank/DDBJ databases">
        <authorList>
            <person name="Sun Q."/>
            <person name="Li D."/>
        </authorList>
    </citation>
    <scope>NUCLEOTIDE SEQUENCE [LARGE SCALE GENOMIC DNA]</scope>
    <source>
        <strain evidence="1 2">MSJ-6</strain>
    </source>
</reference>
<dbReference type="EMBL" id="JAHLQJ010000013">
    <property type="protein sequence ID" value="MBU5673269.1"/>
    <property type="molecule type" value="Genomic_DNA"/>
</dbReference>
<accession>A0ABS6FSP7</accession>
<evidence type="ECO:0000313" key="1">
    <source>
        <dbReference type="EMBL" id="MBU5673269.1"/>
    </source>
</evidence>
<evidence type="ECO:0000313" key="2">
    <source>
        <dbReference type="Proteomes" id="UP000743001"/>
    </source>
</evidence>
<proteinExistence type="predicted"/>
<protein>
    <recommendedName>
        <fullName evidence="3">DUF4145 domain-containing protein</fullName>
    </recommendedName>
</protein>
<dbReference type="Proteomes" id="UP000743001">
    <property type="component" value="Unassembled WGS sequence"/>
</dbReference>
<gene>
    <name evidence="1" type="ORF">KQJ23_15680</name>
</gene>
<keyword evidence="2" id="KW-1185">Reference proteome</keyword>
<comment type="caution">
    <text evidence="1">The sequence shown here is derived from an EMBL/GenBank/DDBJ whole genome shotgun (WGS) entry which is preliminary data.</text>
</comment>
<dbReference type="RefSeq" id="WP_216479825.1">
    <property type="nucleotide sequence ID" value="NZ_JAHLQJ010000013.1"/>
</dbReference>
<name>A0ABS6FSP7_9BACL</name>
<evidence type="ECO:0008006" key="3">
    <source>
        <dbReference type="Google" id="ProtNLM"/>
    </source>
</evidence>
<organism evidence="1 2">
    <name type="scientific">Paenibacillus brevis</name>
    <dbReference type="NCBI Taxonomy" id="2841508"/>
    <lineage>
        <taxon>Bacteria</taxon>
        <taxon>Bacillati</taxon>
        <taxon>Bacillota</taxon>
        <taxon>Bacilli</taxon>
        <taxon>Bacillales</taxon>
        <taxon>Paenibacillaceae</taxon>
        <taxon>Paenibacillus</taxon>
    </lineage>
</organism>